<reference evidence="1 3" key="1">
    <citation type="submission" date="2016-09" db="EMBL/GenBank/DDBJ databases">
        <authorList>
            <consortium name="Pathogen Informatics"/>
            <person name="Sun Q."/>
            <person name="Inoue M."/>
        </authorList>
    </citation>
    <scope>NUCLEOTIDE SEQUENCE [LARGE SCALE GENOMIC DNA]</scope>
    <source>
        <strain evidence="1 3">82C</strain>
    </source>
</reference>
<evidence type="ECO:0000313" key="2">
    <source>
        <dbReference type="EMBL" id="SCT23493.1"/>
    </source>
</evidence>
<evidence type="ECO:0000313" key="3">
    <source>
        <dbReference type="Proteomes" id="UP000095412"/>
    </source>
</evidence>
<reference evidence="2 4" key="2">
    <citation type="submission" date="2016-09" db="EMBL/GenBank/DDBJ databases">
        <authorList>
            <consortium name="Pathogen Informatics"/>
        </authorList>
    </citation>
    <scope>NUCLEOTIDE SEQUENCE [LARGE SCALE GENOMIC DNA]</scope>
    <source>
        <strain evidence="2 4">82B</strain>
    </source>
</reference>
<dbReference type="EMBL" id="FMPG01000010">
    <property type="protein sequence ID" value="SCT23493.1"/>
    <property type="molecule type" value="Genomic_DNA"/>
</dbReference>
<dbReference type="Proteomes" id="UP000095412">
    <property type="component" value="Unassembled WGS sequence"/>
</dbReference>
<dbReference type="Proteomes" id="UP000095768">
    <property type="component" value="Unassembled WGS sequence"/>
</dbReference>
<keyword evidence="3" id="KW-1185">Reference proteome</keyword>
<evidence type="ECO:0000313" key="4">
    <source>
        <dbReference type="Proteomes" id="UP000095768"/>
    </source>
</evidence>
<protein>
    <submittedName>
        <fullName evidence="2">Uncharacterized protein</fullName>
    </submittedName>
</protein>
<sequence>MFYEKGGSTLNIFGRWFRKKVSNTEKSYDQDNYIYTSNSQLTPDEAQAYWEKVARKLIVGAINSVDHTAERIFILVSFDDKMPSIDIFFQMNGQIRMWNDLDNAMHKRVISNSLVTQAPNVVKQVNCVYNNAGLTRLAYAQVQYEFESKTWYLHDVTQNSIESQLDKEPAFLKWFDDVSKCVEGLPLDSKHKITWGPFKPEF</sequence>
<evidence type="ECO:0000313" key="1">
    <source>
        <dbReference type="EMBL" id="SCT01455.1"/>
    </source>
</evidence>
<accession>A0A1D4PKP0</accession>
<gene>
    <name evidence="2" type="ORF">SAMEA2297795_02050</name>
    <name evidence="1" type="ORF">SAMEA2297796_01571</name>
</gene>
<dbReference type="AlphaFoldDB" id="A0A1D4PKP0"/>
<dbReference type="EMBL" id="FMPI01000010">
    <property type="protein sequence ID" value="SCT01455.1"/>
    <property type="molecule type" value="Genomic_DNA"/>
</dbReference>
<name>A0A1D4PKP0_9STAP</name>
<organism evidence="2 4">
    <name type="scientific">Staphylococcus caeli</name>
    <dbReference type="NCBI Taxonomy" id="2201815"/>
    <lineage>
        <taxon>Bacteria</taxon>
        <taxon>Bacillati</taxon>
        <taxon>Bacillota</taxon>
        <taxon>Bacilli</taxon>
        <taxon>Bacillales</taxon>
        <taxon>Staphylococcaceae</taxon>
        <taxon>Staphylococcus</taxon>
    </lineage>
</organism>
<proteinExistence type="predicted"/>